<evidence type="ECO:0000313" key="4">
    <source>
        <dbReference type="Proteomes" id="UP001426770"/>
    </source>
</evidence>
<dbReference type="Gene3D" id="3.20.20.100">
    <property type="entry name" value="NADP-dependent oxidoreductase domain"/>
    <property type="match status" value="1"/>
</dbReference>
<name>A0ABP9WI10_9MICO</name>
<sequence length="286" mass="29594">MKQRTLGGRTVGAIGLGGMPMSIEGRPDAARSIAAVHAAVEAGVTLIDTADAYHLHAGEVGHNEELIAGALRDLGRAADDVLVATKGGHLRPGDGTWTQNGDPAYLKEAAKASAKRLGVEAIGLYQFHRPDPRVPYADSVGAIRDLLDEGVILMAGISNATVAQIDEANAILGGRLVSVQNQFSPRFRSSQGELEHCARLGIAFLPWSPLGGISNAPELSARHAAFASVADAHGVSVHQVVLAWELALAPVVIPIPGASRPASITDSARAADLVLTPDEVATLSAS</sequence>
<dbReference type="InterPro" id="IPR036812">
    <property type="entry name" value="NAD(P)_OxRdtase_dom_sf"/>
</dbReference>
<dbReference type="PANTHER" id="PTHR43625">
    <property type="entry name" value="AFLATOXIN B1 ALDEHYDE REDUCTASE"/>
    <property type="match status" value="1"/>
</dbReference>
<dbReference type="InterPro" id="IPR023210">
    <property type="entry name" value="NADP_OxRdtase_dom"/>
</dbReference>
<keyword evidence="4" id="KW-1185">Reference proteome</keyword>
<evidence type="ECO:0000259" key="2">
    <source>
        <dbReference type="Pfam" id="PF00248"/>
    </source>
</evidence>
<accession>A0ABP9WI10</accession>
<dbReference type="CDD" id="cd19088">
    <property type="entry name" value="AKR_AKR13B1"/>
    <property type="match status" value="1"/>
</dbReference>
<organism evidence="3 4">
    <name type="scientific">Demequina sediminis</name>
    <dbReference type="NCBI Taxonomy" id="1930058"/>
    <lineage>
        <taxon>Bacteria</taxon>
        <taxon>Bacillati</taxon>
        <taxon>Actinomycetota</taxon>
        <taxon>Actinomycetes</taxon>
        <taxon>Micrococcales</taxon>
        <taxon>Demequinaceae</taxon>
        <taxon>Demequina</taxon>
    </lineage>
</organism>
<comment type="caution">
    <text evidence="3">The sequence shown here is derived from an EMBL/GenBank/DDBJ whole genome shotgun (WGS) entry which is preliminary data.</text>
</comment>
<evidence type="ECO:0000313" key="3">
    <source>
        <dbReference type="EMBL" id="GAA5519456.1"/>
    </source>
</evidence>
<proteinExistence type="predicted"/>
<feature type="domain" description="NADP-dependent oxidoreductase" evidence="2">
    <location>
        <begin position="14"/>
        <end position="284"/>
    </location>
</feature>
<dbReference type="PANTHER" id="PTHR43625:SF40">
    <property type="entry name" value="ALDO-KETO REDUCTASE YAKC [NADP(+)]"/>
    <property type="match status" value="1"/>
</dbReference>
<dbReference type="SUPFAM" id="SSF51430">
    <property type="entry name" value="NAD(P)-linked oxidoreductase"/>
    <property type="match status" value="1"/>
</dbReference>
<protein>
    <submittedName>
        <fullName evidence="3">Aldo-keto reductase IolS</fullName>
    </submittedName>
</protein>
<keyword evidence="1" id="KW-0560">Oxidoreductase</keyword>
<dbReference type="InterPro" id="IPR050791">
    <property type="entry name" value="Aldo-Keto_reductase"/>
</dbReference>
<evidence type="ECO:0000256" key="1">
    <source>
        <dbReference type="ARBA" id="ARBA00023002"/>
    </source>
</evidence>
<gene>
    <name evidence="3" type="primary">iolS_2</name>
    <name evidence="3" type="ORF">Lsed01_01903</name>
</gene>
<dbReference type="EMBL" id="BAABRR010000009">
    <property type="protein sequence ID" value="GAA5519456.1"/>
    <property type="molecule type" value="Genomic_DNA"/>
</dbReference>
<dbReference type="Proteomes" id="UP001426770">
    <property type="component" value="Unassembled WGS sequence"/>
</dbReference>
<reference evidence="3 4" key="1">
    <citation type="submission" date="2024-02" db="EMBL/GenBank/DDBJ databases">
        <title>Lysinimicrobium sediminis NBRC 112286.</title>
        <authorList>
            <person name="Ichikawa N."/>
            <person name="Katano-Makiyama Y."/>
            <person name="Hidaka K."/>
        </authorList>
    </citation>
    <scope>NUCLEOTIDE SEQUENCE [LARGE SCALE GENOMIC DNA]</scope>
    <source>
        <strain evidence="3 4">NBRC 112286</strain>
    </source>
</reference>
<dbReference type="RefSeq" id="WP_286216625.1">
    <property type="nucleotide sequence ID" value="NZ_AP027736.1"/>
</dbReference>
<dbReference type="Pfam" id="PF00248">
    <property type="entry name" value="Aldo_ket_red"/>
    <property type="match status" value="1"/>
</dbReference>